<comment type="similarity">
    <text evidence="1 2">Belongs to the small heat shock protein (HSP20) family.</text>
</comment>
<dbReference type="PANTHER" id="PTHR45640">
    <property type="entry name" value="HEAT SHOCK PROTEIN HSP-12.2-RELATED"/>
    <property type="match status" value="1"/>
</dbReference>
<evidence type="ECO:0000313" key="4">
    <source>
        <dbReference type="EMBL" id="KAF2880937.1"/>
    </source>
</evidence>
<reference evidence="4" key="1">
    <citation type="submission" date="2019-08" db="EMBL/GenBank/DDBJ databases">
        <title>The genome of the North American firefly Photinus pyralis.</title>
        <authorList>
            <consortium name="Photinus pyralis genome working group"/>
            <person name="Fallon T.R."/>
            <person name="Sander Lower S.E."/>
            <person name="Weng J.-K."/>
        </authorList>
    </citation>
    <scope>NUCLEOTIDE SEQUENCE</scope>
    <source>
        <strain evidence="4">TRF0915ILg1</strain>
        <tissue evidence="4">Whole body</tissue>
    </source>
</reference>
<dbReference type="GO" id="GO:0005634">
    <property type="term" value="C:nucleus"/>
    <property type="evidence" value="ECO:0007669"/>
    <property type="project" value="TreeGrafter"/>
</dbReference>
<dbReference type="Pfam" id="PF00011">
    <property type="entry name" value="HSP20"/>
    <property type="match status" value="1"/>
</dbReference>
<dbReference type="GO" id="GO:0051082">
    <property type="term" value="F:unfolded protein binding"/>
    <property type="evidence" value="ECO:0007669"/>
    <property type="project" value="TreeGrafter"/>
</dbReference>
<dbReference type="GO" id="GO:0005737">
    <property type="term" value="C:cytoplasm"/>
    <property type="evidence" value="ECO:0007669"/>
    <property type="project" value="TreeGrafter"/>
</dbReference>
<dbReference type="Proteomes" id="UP000801492">
    <property type="component" value="Unassembled WGS sequence"/>
</dbReference>
<dbReference type="CDD" id="cd06526">
    <property type="entry name" value="metazoan_ACD"/>
    <property type="match status" value="1"/>
</dbReference>
<dbReference type="AlphaFoldDB" id="A0A8K0C8Y1"/>
<evidence type="ECO:0000313" key="5">
    <source>
        <dbReference type="Proteomes" id="UP000801492"/>
    </source>
</evidence>
<comment type="caution">
    <text evidence="4">The sequence shown here is derived from an EMBL/GenBank/DDBJ whole genome shotgun (WGS) entry which is preliminary data.</text>
</comment>
<dbReference type="PANTHER" id="PTHR45640:SF34">
    <property type="entry name" value="PROTEIN LETHAL(2)ESSENTIAL FOR LIFE"/>
    <property type="match status" value="1"/>
</dbReference>
<feature type="domain" description="SHSP" evidence="3">
    <location>
        <begin position="42"/>
        <end position="152"/>
    </location>
</feature>
<evidence type="ECO:0000256" key="1">
    <source>
        <dbReference type="PROSITE-ProRule" id="PRU00285"/>
    </source>
</evidence>
<dbReference type="InterPro" id="IPR008978">
    <property type="entry name" value="HSP20-like_chaperone"/>
</dbReference>
<evidence type="ECO:0000256" key="2">
    <source>
        <dbReference type="RuleBase" id="RU003616"/>
    </source>
</evidence>
<dbReference type="InterPro" id="IPR002068">
    <property type="entry name" value="A-crystallin/Hsp20_dom"/>
</dbReference>
<organism evidence="4 5">
    <name type="scientific">Ignelater luminosus</name>
    <name type="common">Cucubano</name>
    <name type="synonym">Pyrophorus luminosus</name>
    <dbReference type="NCBI Taxonomy" id="2038154"/>
    <lineage>
        <taxon>Eukaryota</taxon>
        <taxon>Metazoa</taxon>
        <taxon>Ecdysozoa</taxon>
        <taxon>Arthropoda</taxon>
        <taxon>Hexapoda</taxon>
        <taxon>Insecta</taxon>
        <taxon>Pterygota</taxon>
        <taxon>Neoptera</taxon>
        <taxon>Endopterygota</taxon>
        <taxon>Coleoptera</taxon>
        <taxon>Polyphaga</taxon>
        <taxon>Elateriformia</taxon>
        <taxon>Elateroidea</taxon>
        <taxon>Elateridae</taxon>
        <taxon>Agrypninae</taxon>
        <taxon>Pyrophorini</taxon>
        <taxon>Ignelater</taxon>
    </lineage>
</organism>
<dbReference type="PRINTS" id="PR00299">
    <property type="entry name" value="ACRYSTALLIN"/>
</dbReference>
<name>A0A8K0C8Y1_IGNLU</name>
<dbReference type="InterPro" id="IPR001436">
    <property type="entry name" value="Alpha-crystallin/sHSP_animal"/>
</dbReference>
<proteinExistence type="inferred from homology"/>
<protein>
    <recommendedName>
        <fullName evidence="3">SHSP domain-containing protein</fullName>
    </recommendedName>
</protein>
<accession>A0A8K0C8Y1</accession>
<dbReference type="Gene3D" id="2.60.40.790">
    <property type="match status" value="1"/>
</dbReference>
<dbReference type="GO" id="GO:0009408">
    <property type="term" value="P:response to heat"/>
    <property type="evidence" value="ECO:0007669"/>
    <property type="project" value="TreeGrafter"/>
</dbReference>
<gene>
    <name evidence="4" type="ORF">ILUMI_25218</name>
</gene>
<evidence type="ECO:0000259" key="3">
    <source>
        <dbReference type="PROSITE" id="PS01031"/>
    </source>
</evidence>
<dbReference type="GO" id="GO:0042026">
    <property type="term" value="P:protein refolding"/>
    <property type="evidence" value="ECO:0007669"/>
    <property type="project" value="TreeGrafter"/>
</dbReference>
<dbReference type="PROSITE" id="PS01031">
    <property type="entry name" value="SHSP"/>
    <property type="match status" value="1"/>
</dbReference>
<keyword evidence="5" id="KW-1185">Reference proteome</keyword>
<dbReference type="SUPFAM" id="SSF49764">
    <property type="entry name" value="HSP20-like chaperones"/>
    <property type="match status" value="1"/>
</dbReference>
<dbReference type="EMBL" id="VTPC01090883">
    <property type="protein sequence ID" value="KAF2880937.1"/>
    <property type="molecule type" value="Genomic_DNA"/>
</dbReference>
<sequence length="164" mass="18924">MSLLPFIFRDMVRPLRMLEHQTRMAEELFSMAFPTTYYRRKPFVEIPEDTVESVIQDKEKFQVKMDVQSFTPQEISVKTIDGNSIVVEGKHEEKQDDKGFISRQFVRRFVLPKGHEMKDIVSSLSSDGVLIITAPRKIDPALQERVIPITHTGPEKDGKKDESS</sequence>
<dbReference type="OrthoDB" id="1431247at2759"/>